<name>A0ABW2EPD7_9BACI</name>
<accession>A0ABW2EPD7</accession>
<organism evidence="1 2">
    <name type="scientific">Halobacillus seohaensis</name>
    <dbReference type="NCBI Taxonomy" id="447421"/>
    <lineage>
        <taxon>Bacteria</taxon>
        <taxon>Bacillati</taxon>
        <taxon>Bacillota</taxon>
        <taxon>Bacilli</taxon>
        <taxon>Bacillales</taxon>
        <taxon>Bacillaceae</taxon>
        <taxon>Halobacillus</taxon>
    </lineage>
</organism>
<keyword evidence="2" id="KW-1185">Reference proteome</keyword>
<gene>
    <name evidence="1" type="ORF">ACFQIC_20530</name>
</gene>
<protein>
    <submittedName>
        <fullName evidence="1">Uncharacterized protein</fullName>
    </submittedName>
</protein>
<dbReference type="Proteomes" id="UP001596410">
    <property type="component" value="Unassembled WGS sequence"/>
</dbReference>
<comment type="caution">
    <text evidence="1">The sequence shown here is derived from an EMBL/GenBank/DDBJ whole genome shotgun (WGS) entry which is preliminary data.</text>
</comment>
<evidence type="ECO:0000313" key="1">
    <source>
        <dbReference type="EMBL" id="MFC7064182.1"/>
    </source>
</evidence>
<sequence>MSNNFELELFGQEQPIHCQNAYLHIIIEYEHY</sequence>
<dbReference type="EMBL" id="JBHSZV010000067">
    <property type="protein sequence ID" value="MFC7064182.1"/>
    <property type="molecule type" value="Genomic_DNA"/>
</dbReference>
<proteinExistence type="predicted"/>
<reference evidence="2" key="1">
    <citation type="journal article" date="2019" name="Int. J. Syst. Evol. Microbiol.">
        <title>The Global Catalogue of Microorganisms (GCM) 10K type strain sequencing project: providing services to taxonomists for standard genome sequencing and annotation.</title>
        <authorList>
            <consortium name="The Broad Institute Genomics Platform"/>
            <consortium name="The Broad Institute Genome Sequencing Center for Infectious Disease"/>
            <person name="Wu L."/>
            <person name="Ma J."/>
        </authorList>
    </citation>
    <scope>NUCLEOTIDE SEQUENCE [LARGE SCALE GENOMIC DNA]</scope>
    <source>
        <strain evidence="2">CGMCC 4.1621</strain>
    </source>
</reference>
<dbReference type="RefSeq" id="WP_204711231.1">
    <property type="nucleotide sequence ID" value="NZ_JBHSZV010000067.1"/>
</dbReference>
<evidence type="ECO:0000313" key="2">
    <source>
        <dbReference type="Proteomes" id="UP001596410"/>
    </source>
</evidence>